<gene>
    <name evidence="2" type="ORF">FA09DRAFT_328400</name>
</gene>
<feature type="compositionally biased region" description="Polar residues" evidence="1">
    <location>
        <begin position="1"/>
        <end position="19"/>
    </location>
</feature>
<feature type="compositionally biased region" description="Low complexity" evidence="1">
    <location>
        <begin position="167"/>
        <end position="192"/>
    </location>
</feature>
<proteinExistence type="predicted"/>
<dbReference type="AlphaFoldDB" id="A0A316ZF05"/>
<accession>A0A316ZF05</accession>
<feature type="region of interest" description="Disordered" evidence="1">
    <location>
        <begin position="45"/>
        <end position="66"/>
    </location>
</feature>
<keyword evidence="3" id="KW-1185">Reference proteome</keyword>
<feature type="region of interest" description="Disordered" evidence="1">
    <location>
        <begin position="1"/>
        <end position="23"/>
    </location>
</feature>
<protein>
    <submittedName>
        <fullName evidence="2">Uncharacterized protein</fullName>
    </submittedName>
</protein>
<dbReference type="RefSeq" id="XP_025599877.1">
    <property type="nucleotide sequence ID" value="XM_025741759.1"/>
</dbReference>
<organism evidence="2 3">
    <name type="scientific">Tilletiopsis washingtonensis</name>
    <dbReference type="NCBI Taxonomy" id="58919"/>
    <lineage>
        <taxon>Eukaryota</taxon>
        <taxon>Fungi</taxon>
        <taxon>Dikarya</taxon>
        <taxon>Basidiomycota</taxon>
        <taxon>Ustilaginomycotina</taxon>
        <taxon>Exobasidiomycetes</taxon>
        <taxon>Entylomatales</taxon>
        <taxon>Entylomatales incertae sedis</taxon>
        <taxon>Tilletiopsis</taxon>
    </lineage>
</organism>
<dbReference type="Proteomes" id="UP000245946">
    <property type="component" value="Unassembled WGS sequence"/>
</dbReference>
<evidence type="ECO:0000313" key="3">
    <source>
        <dbReference type="Proteomes" id="UP000245946"/>
    </source>
</evidence>
<reference evidence="2 3" key="1">
    <citation type="journal article" date="2018" name="Mol. Biol. Evol.">
        <title>Broad Genomic Sampling Reveals a Smut Pathogenic Ancestry of the Fungal Clade Ustilaginomycotina.</title>
        <authorList>
            <person name="Kijpornyongpan T."/>
            <person name="Mondo S.J."/>
            <person name="Barry K."/>
            <person name="Sandor L."/>
            <person name="Lee J."/>
            <person name="Lipzen A."/>
            <person name="Pangilinan J."/>
            <person name="LaButti K."/>
            <person name="Hainaut M."/>
            <person name="Henrissat B."/>
            <person name="Grigoriev I.V."/>
            <person name="Spatafora J.W."/>
            <person name="Aime M.C."/>
        </authorList>
    </citation>
    <scope>NUCLEOTIDE SEQUENCE [LARGE SCALE GENOMIC DNA]</scope>
    <source>
        <strain evidence="2 3">MCA 4186</strain>
    </source>
</reference>
<feature type="region of interest" description="Disordered" evidence="1">
    <location>
        <begin position="160"/>
        <end position="247"/>
    </location>
</feature>
<dbReference type="EMBL" id="KZ819287">
    <property type="protein sequence ID" value="PWN99598.1"/>
    <property type="molecule type" value="Genomic_DNA"/>
</dbReference>
<name>A0A316ZF05_9BASI</name>
<sequence>MLRSPRSASHLNIAQSSEAPSAAELGNALQHTSLQALQTHGSAALPPLLEGTTSISGPRTPRTPESMLHMQRSSTFGPSYVHSPSSPYFPSVPYPTPAFPRAVGDQARQIAENADSLAAQVEELVNTSKSFTQVWEYADAMRDECIRLRGLLGLPTSIAPLPVPHPRTTTRTRTDSVASTSSTRARGRTITSPMRLDPPPLGATSPGLPAVRKLRVTDGGELVPVRRDQSQETAQQEDAEEMDESFE</sequence>
<feature type="compositionally biased region" description="Acidic residues" evidence="1">
    <location>
        <begin position="235"/>
        <end position="247"/>
    </location>
</feature>
<evidence type="ECO:0000256" key="1">
    <source>
        <dbReference type="SAM" id="MobiDB-lite"/>
    </source>
</evidence>
<dbReference type="GeneID" id="37269303"/>
<evidence type="ECO:0000313" key="2">
    <source>
        <dbReference type="EMBL" id="PWN99598.1"/>
    </source>
</evidence>